<comment type="caution">
    <text evidence="1">The sequence shown here is derived from an EMBL/GenBank/DDBJ whole genome shotgun (WGS) entry which is preliminary data.</text>
</comment>
<gene>
    <name evidence="1" type="ORF">ACFQ1U_08165</name>
</gene>
<dbReference type="EMBL" id="JBHTJR010000045">
    <property type="protein sequence ID" value="MFD0993176.1"/>
    <property type="molecule type" value="Genomic_DNA"/>
</dbReference>
<dbReference type="RefSeq" id="WP_386107165.1">
    <property type="nucleotide sequence ID" value="NZ_JBHTJR010000045.1"/>
</dbReference>
<reference evidence="2" key="1">
    <citation type="journal article" date="2019" name="Int. J. Syst. Evol. Microbiol.">
        <title>The Global Catalogue of Microorganisms (GCM) 10K type strain sequencing project: providing services to taxonomists for standard genome sequencing and annotation.</title>
        <authorList>
            <consortium name="The Broad Institute Genomics Platform"/>
            <consortium name="The Broad Institute Genome Sequencing Center for Infectious Disease"/>
            <person name="Wu L."/>
            <person name="Ma J."/>
        </authorList>
    </citation>
    <scope>NUCLEOTIDE SEQUENCE [LARGE SCALE GENOMIC DNA]</scope>
    <source>
        <strain evidence="2">CCUG 60527</strain>
    </source>
</reference>
<evidence type="ECO:0000313" key="1">
    <source>
        <dbReference type="EMBL" id="MFD0993176.1"/>
    </source>
</evidence>
<accession>A0ABW3JSR5</accession>
<sequence>MTFTKKHKYLVENLYKGLVNLNNGFDSPYIYYFNESDFEIILNRIEKYGITISGIEPWKDGEYYDVRVMEEYPDEKFWYRRVFENYKALKENLQYSASYILPEQD</sequence>
<keyword evidence="2" id="KW-1185">Reference proteome</keyword>
<protein>
    <submittedName>
        <fullName evidence="1">Uncharacterized protein</fullName>
    </submittedName>
</protein>
<evidence type="ECO:0000313" key="2">
    <source>
        <dbReference type="Proteomes" id="UP001597062"/>
    </source>
</evidence>
<dbReference type="Proteomes" id="UP001597062">
    <property type="component" value="Unassembled WGS sequence"/>
</dbReference>
<organism evidence="1 2">
    <name type="scientific">Tenacibaculum geojense</name>
    <dbReference type="NCBI Taxonomy" id="915352"/>
    <lineage>
        <taxon>Bacteria</taxon>
        <taxon>Pseudomonadati</taxon>
        <taxon>Bacteroidota</taxon>
        <taxon>Flavobacteriia</taxon>
        <taxon>Flavobacteriales</taxon>
        <taxon>Flavobacteriaceae</taxon>
        <taxon>Tenacibaculum</taxon>
    </lineage>
</organism>
<proteinExistence type="predicted"/>
<name>A0ABW3JSR5_9FLAO</name>